<dbReference type="Pfam" id="PF12624">
    <property type="entry name" value="VPS13_N"/>
    <property type="match status" value="1"/>
</dbReference>
<dbReference type="HOGENOM" id="CLU_000174_1_0_1"/>
<feature type="region of interest" description="Disordered" evidence="2">
    <location>
        <begin position="282"/>
        <end position="306"/>
    </location>
</feature>
<evidence type="ECO:0000259" key="3">
    <source>
        <dbReference type="Pfam" id="PF12624"/>
    </source>
</evidence>
<dbReference type="InterPro" id="IPR039782">
    <property type="entry name" value="VPS13B"/>
</dbReference>
<name>B4R0W7_DROSI</name>
<evidence type="ECO:0000256" key="1">
    <source>
        <dbReference type="ARBA" id="ARBA00022448"/>
    </source>
</evidence>
<feature type="region of interest" description="Disordered" evidence="2">
    <location>
        <begin position="101"/>
        <end position="134"/>
    </location>
</feature>
<dbReference type="OMA" id="QHARIES"/>
<reference evidence="4 5" key="1">
    <citation type="journal article" date="2007" name="Nature">
        <title>Evolution of genes and genomes on the Drosophila phylogeny.</title>
        <authorList>
            <consortium name="Drosophila 12 Genomes Consortium"/>
            <person name="Clark A.G."/>
            <person name="Eisen M.B."/>
            <person name="Smith D.R."/>
            <person name="Bergman C.M."/>
            <person name="Oliver B."/>
            <person name="Markow T.A."/>
            <person name="Kaufman T.C."/>
            <person name="Kellis M."/>
            <person name="Gelbart W."/>
            <person name="Iyer V.N."/>
            <person name="Pollard D.A."/>
            <person name="Sackton T.B."/>
            <person name="Larracuente A.M."/>
            <person name="Singh N.D."/>
            <person name="Abad J.P."/>
            <person name="Abt D.N."/>
            <person name="Adryan B."/>
            <person name="Aguade M."/>
            <person name="Akashi H."/>
            <person name="Anderson W.W."/>
            <person name="Aquadro C.F."/>
            <person name="Ardell D.H."/>
            <person name="Arguello R."/>
            <person name="Artieri C.G."/>
            <person name="Barbash D.A."/>
            <person name="Barker D."/>
            <person name="Barsanti P."/>
            <person name="Batterham P."/>
            <person name="Batzoglou S."/>
            <person name="Begun D."/>
            <person name="Bhutkar A."/>
            <person name="Blanco E."/>
            <person name="Bosak S.A."/>
            <person name="Bradley R.K."/>
            <person name="Brand A.D."/>
            <person name="Brent M.R."/>
            <person name="Brooks A.N."/>
            <person name="Brown R.H."/>
            <person name="Butlin R.K."/>
            <person name="Caggese C."/>
            <person name="Calvi B.R."/>
            <person name="Bernardo de Carvalho A."/>
            <person name="Caspi A."/>
            <person name="Castrezana S."/>
            <person name="Celniker S.E."/>
            <person name="Chang J.L."/>
            <person name="Chapple C."/>
            <person name="Chatterji S."/>
            <person name="Chinwalla A."/>
            <person name="Civetta A."/>
            <person name="Clifton S.W."/>
            <person name="Comeron J.M."/>
            <person name="Costello J.C."/>
            <person name="Coyne J.A."/>
            <person name="Daub J."/>
            <person name="David R.G."/>
            <person name="Delcher A.L."/>
            <person name="Delehaunty K."/>
            <person name="Do C.B."/>
            <person name="Ebling H."/>
            <person name="Edwards K."/>
            <person name="Eickbush T."/>
            <person name="Evans J.D."/>
            <person name="Filipski A."/>
            <person name="Findeiss S."/>
            <person name="Freyhult E."/>
            <person name="Fulton L."/>
            <person name="Fulton R."/>
            <person name="Garcia A.C."/>
            <person name="Gardiner A."/>
            <person name="Garfield D.A."/>
            <person name="Garvin B.E."/>
            <person name="Gibson G."/>
            <person name="Gilbert D."/>
            <person name="Gnerre S."/>
            <person name="Godfrey J."/>
            <person name="Good R."/>
            <person name="Gotea V."/>
            <person name="Gravely B."/>
            <person name="Greenberg A.J."/>
            <person name="Griffiths-Jones S."/>
            <person name="Gross S."/>
            <person name="Guigo R."/>
            <person name="Gustafson E.A."/>
            <person name="Haerty W."/>
            <person name="Hahn M.W."/>
            <person name="Halligan D.L."/>
            <person name="Halpern A.L."/>
            <person name="Halter G.M."/>
            <person name="Han M.V."/>
            <person name="Heger A."/>
            <person name="Hillier L."/>
            <person name="Hinrichs A.S."/>
            <person name="Holmes I."/>
            <person name="Hoskins R.A."/>
            <person name="Hubisz M.J."/>
            <person name="Hultmark D."/>
            <person name="Huntley M.A."/>
            <person name="Jaffe D.B."/>
            <person name="Jagadeeshan S."/>
            <person name="Jeck W.R."/>
            <person name="Johnson J."/>
            <person name="Jones C.D."/>
            <person name="Jordan W.C."/>
            <person name="Karpen G.H."/>
            <person name="Kataoka E."/>
            <person name="Keightley P.D."/>
            <person name="Kheradpour P."/>
            <person name="Kirkness E.F."/>
            <person name="Koerich L.B."/>
            <person name="Kristiansen K."/>
            <person name="Kudrna D."/>
            <person name="Kulathinal R.J."/>
            <person name="Kumar S."/>
            <person name="Kwok R."/>
            <person name="Lander E."/>
            <person name="Langley C.H."/>
            <person name="Lapoint R."/>
            <person name="Lazzaro B.P."/>
            <person name="Lee S.J."/>
            <person name="Levesque L."/>
            <person name="Li R."/>
            <person name="Lin C.F."/>
            <person name="Lin M.F."/>
            <person name="Lindblad-Toh K."/>
            <person name="Llopart A."/>
            <person name="Long M."/>
            <person name="Low L."/>
            <person name="Lozovsky E."/>
            <person name="Lu J."/>
            <person name="Luo M."/>
            <person name="Machado C.A."/>
            <person name="Makalowski W."/>
            <person name="Marzo M."/>
            <person name="Matsuda M."/>
            <person name="Matzkin L."/>
            <person name="McAllister B."/>
            <person name="McBride C.S."/>
            <person name="McKernan B."/>
            <person name="McKernan K."/>
            <person name="Mendez-Lago M."/>
            <person name="Minx P."/>
            <person name="Mollenhauer M.U."/>
            <person name="Montooth K."/>
            <person name="Mount S.M."/>
            <person name="Mu X."/>
            <person name="Myers E."/>
            <person name="Negre B."/>
            <person name="Newfeld S."/>
            <person name="Nielsen R."/>
            <person name="Noor M.A."/>
            <person name="O'Grady P."/>
            <person name="Pachter L."/>
            <person name="Papaceit M."/>
            <person name="Parisi M.J."/>
            <person name="Parisi M."/>
            <person name="Parts L."/>
            <person name="Pedersen J.S."/>
            <person name="Pesole G."/>
            <person name="Phillippy A.M."/>
            <person name="Ponting C.P."/>
            <person name="Pop M."/>
            <person name="Porcelli D."/>
            <person name="Powell J.R."/>
            <person name="Prohaska S."/>
            <person name="Pruitt K."/>
            <person name="Puig M."/>
            <person name="Quesneville H."/>
            <person name="Ram K.R."/>
            <person name="Rand D."/>
            <person name="Rasmussen M.D."/>
            <person name="Reed L.K."/>
            <person name="Reenan R."/>
            <person name="Reily A."/>
            <person name="Remington K.A."/>
            <person name="Rieger T.T."/>
            <person name="Ritchie M.G."/>
            <person name="Robin C."/>
            <person name="Rogers Y.H."/>
            <person name="Rohde C."/>
            <person name="Rozas J."/>
            <person name="Rubenfield M.J."/>
            <person name="Ruiz A."/>
            <person name="Russo S."/>
            <person name="Salzberg S.L."/>
            <person name="Sanchez-Gracia A."/>
            <person name="Saranga D.J."/>
            <person name="Sato H."/>
            <person name="Schaeffer S.W."/>
            <person name="Schatz M.C."/>
            <person name="Schlenke T."/>
            <person name="Schwartz R."/>
            <person name="Segarra C."/>
            <person name="Singh R.S."/>
            <person name="Sirot L."/>
            <person name="Sirota M."/>
            <person name="Sisneros N.B."/>
            <person name="Smith C.D."/>
            <person name="Smith T.F."/>
            <person name="Spieth J."/>
            <person name="Stage D.E."/>
            <person name="Stark A."/>
            <person name="Stephan W."/>
            <person name="Strausberg R.L."/>
            <person name="Strempel S."/>
            <person name="Sturgill D."/>
            <person name="Sutton G."/>
            <person name="Sutton G.G."/>
            <person name="Tao W."/>
            <person name="Teichmann S."/>
            <person name="Tobari Y.N."/>
            <person name="Tomimura Y."/>
            <person name="Tsolas J.M."/>
            <person name="Valente V.L."/>
            <person name="Venter E."/>
            <person name="Venter J.C."/>
            <person name="Vicario S."/>
            <person name="Vieira F.G."/>
            <person name="Vilella A.J."/>
            <person name="Villasante A."/>
            <person name="Walenz B."/>
            <person name="Wang J."/>
            <person name="Wasserman M."/>
            <person name="Watts T."/>
            <person name="Wilson D."/>
            <person name="Wilson R.K."/>
            <person name="Wing R.A."/>
            <person name="Wolfner M.F."/>
            <person name="Wong A."/>
            <person name="Wong G.K."/>
            <person name="Wu C.I."/>
            <person name="Wu G."/>
            <person name="Yamamoto D."/>
            <person name="Yang H.P."/>
            <person name="Yang S.P."/>
            <person name="Yorke J.A."/>
            <person name="Yoshida K."/>
            <person name="Zdobnov E."/>
            <person name="Zhang P."/>
            <person name="Zhang Y."/>
            <person name="Zimin A.V."/>
            <person name="Baldwin J."/>
            <person name="Abdouelleil A."/>
            <person name="Abdulkadir J."/>
            <person name="Abebe A."/>
            <person name="Abera B."/>
            <person name="Abreu J."/>
            <person name="Acer S.C."/>
            <person name="Aftuck L."/>
            <person name="Alexander A."/>
            <person name="An P."/>
            <person name="Anderson E."/>
            <person name="Anderson S."/>
            <person name="Arachi H."/>
            <person name="Azer M."/>
            <person name="Bachantsang P."/>
            <person name="Barry A."/>
            <person name="Bayul T."/>
            <person name="Berlin A."/>
            <person name="Bessette D."/>
            <person name="Bloom T."/>
            <person name="Blye J."/>
            <person name="Boguslavskiy L."/>
            <person name="Bonnet C."/>
            <person name="Boukhgalter B."/>
            <person name="Bourzgui I."/>
            <person name="Brown A."/>
            <person name="Cahill P."/>
            <person name="Channer S."/>
            <person name="Cheshatsang Y."/>
            <person name="Chuda L."/>
            <person name="Citroen M."/>
            <person name="Collymore A."/>
            <person name="Cooke P."/>
            <person name="Costello M."/>
            <person name="D'Aco K."/>
            <person name="Daza R."/>
            <person name="De Haan G."/>
            <person name="DeGray S."/>
            <person name="DeMaso C."/>
            <person name="Dhargay N."/>
            <person name="Dooley K."/>
            <person name="Dooley E."/>
            <person name="Doricent M."/>
            <person name="Dorje P."/>
            <person name="Dorjee K."/>
            <person name="Dupes A."/>
            <person name="Elong R."/>
            <person name="Falk J."/>
            <person name="Farina A."/>
            <person name="Faro S."/>
            <person name="Ferguson D."/>
            <person name="Fisher S."/>
            <person name="Foley C.D."/>
            <person name="Franke A."/>
            <person name="Friedrich D."/>
            <person name="Gadbois L."/>
            <person name="Gearin G."/>
            <person name="Gearin C.R."/>
            <person name="Giannoukos G."/>
            <person name="Goode T."/>
            <person name="Graham J."/>
            <person name="Grandbois E."/>
            <person name="Grewal S."/>
            <person name="Gyaltsen K."/>
            <person name="Hafez N."/>
            <person name="Hagos B."/>
            <person name="Hall J."/>
            <person name="Henson C."/>
            <person name="Hollinger A."/>
            <person name="Honan T."/>
            <person name="Huard M.D."/>
            <person name="Hughes L."/>
            <person name="Hurhula B."/>
            <person name="Husby M.E."/>
            <person name="Kamat A."/>
            <person name="Kanga B."/>
            <person name="Kashin S."/>
            <person name="Khazanovich D."/>
            <person name="Kisner P."/>
            <person name="Lance K."/>
            <person name="Lara M."/>
            <person name="Lee W."/>
            <person name="Lennon N."/>
            <person name="Letendre F."/>
            <person name="LeVine R."/>
            <person name="Lipovsky A."/>
            <person name="Liu X."/>
            <person name="Liu J."/>
            <person name="Liu S."/>
            <person name="Lokyitsang T."/>
            <person name="Lokyitsang Y."/>
            <person name="Lubonja R."/>
            <person name="Lui A."/>
            <person name="MacDonald P."/>
            <person name="Magnisalis V."/>
            <person name="Maru K."/>
            <person name="Matthews C."/>
            <person name="McCusker W."/>
            <person name="McDonough S."/>
            <person name="Mehta T."/>
            <person name="Meldrim J."/>
            <person name="Meneus L."/>
            <person name="Mihai O."/>
            <person name="Mihalev A."/>
            <person name="Mihova T."/>
            <person name="Mittelman R."/>
            <person name="Mlenga V."/>
            <person name="Montmayeur A."/>
            <person name="Mulrain L."/>
            <person name="Navidi A."/>
            <person name="Naylor J."/>
            <person name="Negash T."/>
            <person name="Nguyen T."/>
            <person name="Nguyen N."/>
            <person name="Nicol R."/>
            <person name="Norbu C."/>
            <person name="Norbu N."/>
            <person name="Novod N."/>
            <person name="O'Neill B."/>
            <person name="Osman S."/>
            <person name="Markiewicz E."/>
            <person name="Oyono O.L."/>
            <person name="Patti C."/>
            <person name="Phunkhang P."/>
            <person name="Pierre F."/>
            <person name="Priest M."/>
            <person name="Raghuraman S."/>
            <person name="Rege F."/>
            <person name="Reyes R."/>
            <person name="Rise C."/>
            <person name="Rogov P."/>
            <person name="Ross K."/>
            <person name="Ryan E."/>
            <person name="Settipalli S."/>
            <person name="Shea T."/>
            <person name="Sherpa N."/>
            <person name="Shi L."/>
            <person name="Shih D."/>
            <person name="Sparrow T."/>
            <person name="Spaulding J."/>
            <person name="Stalker J."/>
            <person name="Stange-Thomann N."/>
            <person name="Stavropoulos S."/>
            <person name="Stone C."/>
            <person name="Strader C."/>
            <person name="Tesfaye S."/>
            <person name="Thomson T."/>
            <person name="Thoulutsang Y."/>
            <person name="Thoulutsang D."/>
            <person name="Topham K."/>
            <person name="Topping I."/>
            <person name="Tsamla T."/>
            <person name="Vassiliev H."/>
            <person name="Vo A."/>
            <person name="Wangchuk T."/>
            <person name="Wangdi T."/>
            <person name="Weiand M."/>
            <person name="Wilkinson J."/>
            <person name="Wilson A."/>
            <person name="Yadav S."/>
            <person name="Young G."/>
            <person name="Yu Q."/>
            <person name="Zembek L."/>
            <person name="Zhong D."/>
            <person name="Zimmer A."/>
            <person name="Zwirko Z."/>
            <person name="Jaffe D.B."/>
            <person name="Alvarez P."/>
            <person name="Brockman W."/>
            <person name="Butler J."/>
            <person name="Chin C."/>
            <person name="Gnerre S."/>
            <person name="Grabherr M."/>
            <person name="Kleber M."/>
            <person name="Mauceli E."/>
            <person name="MacCallum I."/>
        </authorList>
    </citation>
    <scope>NUCLEOTIDE SEQUENCE [LARGE SCALE GENOMIC DNA]</scope>
    <source>
        <strain evidence="5">white501</strain>
    </source>
</reference>
<dbReference type="PANTHER" id="PTHR12517:SF0">
    <property type="entry name" value="INTERMEMBRANE LIPID TRANSFER PROTEIN VPS13B"/>
    <property type="match status" value="1"/>
</dbReference>
<feature type="compositionally biased region" description="Polar residues" evidence="2">
    <location>
        <begin position="121"/>
        <end position="131"/>
    </location>
</feature>
<evidence type="ECO:0000313" key="4">
    <source>
        <dbReference type="EMBL" id="EDX14938.1"/>
    </source>
</evidence>
<dbReference type="EMBL" id="CM000364">
    <property type="protein sequence ID" value="EDX14938.1"/>
    <property type="molecule type" value="Genomic_DNA"/>
</dbReference>
<organism evidence="4 5">
    <name type="scientific">Drosophila simulans</name>
    <name type="common">Fruit fly</name>
    <dbReference type="NCBI Taxonomy" id="7240"/>
    <lineage>
        <taxon>Eukaryota</taxon>
        <taxon>Metazoa</taxon>
        <taxon>Ecdysozoa</taxon>
        <taxon>Arthropoda</taxon>
        <taxon>Hexapoda</taxon>
        <taxon>Insecta</taxon>
        <taxon>Pterygota</taxon>
        <taxon>Neoptera</taxon>
        <taxon>Endopterygota</taxon>
        <taxon>Diptera</taxon>
        <taxon>Brachycera</taxon>
        <taxon>Muscomorpha</taxon>
        <taxon>Ephydroidea</taxon>
        <taxon>Drosophilidae</taxon>
        <taxon>Drosophila</taxon>
        <taxon>Sophophora</taxon>
    </lineage>
</organism>
<gene>
    <name evidence="4" type="primary">Dsim\GD21486</name>
    <name evidence="4" type="ORF">Dsim_GD21486</name>
</gene>
<dbReference type="OrthoDB" id="445152at2759"/>
<accession>B4R0W7</accession>
<dbReference type="InterPro" id="IPR026854">
    <property type="entry name" value="VPS13_N"/>
</dbReference>
<evidence type="ECO:0000256" key="2">
    <source>
        <dbReference type="SAM" id="MobiDB-lite"/>
    </source>
</evidence>
<evidence type="ECO:0000313" key="5">
    <source>
        <dbReference type="Proteomes" id="UP000000304"/>
    </source>
</evidence>
<protein>
    <submittedName>
        <fullName evidence="4">GD21486</fullName>
    </submittedName>
</protein>
<keyword evidence="5" id="KW-1185">Reference proteome</keyword>
<dbReference type="PhylomeDB" id="B4R0W7"/>
<proteinExistence type="predicted"/>
<dbReference type="PANTHER" id="PTHR12517">
    <property type="entry name" value="VACUOLAR PROTEIN SORTING-ASSOCIATED PROTEIN 13B"/>
    <property type="match status" value="1"/>
</dbReference>
<dbReference type="Proteomes" id="UP000000304">
    <property type="component" value="Chromosome 3R"/>
</dbReference>
<feature type="compositionally biased region" description="Basic and acidic residues" evidence="2">
    <location>
        <begin position="927"/>
        <end position="946"/>
    </location>
</feature>
<feature type="domain" description="Chorein N-terminal" evidence="3">
    <location>
        <begin position="4"/>
        <end position="210"/>
    </location>
</feature>
<keyword evidence="1" id="KW-0813">Transport</keyword>
<sequence>MFKLESYITPILLSYVAKYVKNFRDEDAQVSLWEGEVTFQNLDLRLEVLEEELNLPVELVSGHIHELSILVPWTKLMSEPVKIVINTIEFVAKLPDSESKQRRASFQREQRRKSKRESVEQPDQTKSPGPASSSSVVNKIINNISLQCHNIILKYVEDDIVVSMNVQTLNFSSAGEDWKPTMVDIHPVSVVMRKLLQVSDLTICLDKRNTAGRIEVCQEPVLYRCTLECRVLRKYNANTVSTTSTTRIGVFTKSLDINVSSLQFPMVMRLVKMLLELKPAEFEEDPQNPEDQEAVAEGSESQQGNESAGRSVFWWAWSLLPSFDTEEPSSSCDTPTGHAFDLGVYAEELNFQLKNSEYFTDQSMGGIKRIRYTPILRISLGGLYYERTILKECDWANVKAGLSSMCMEPLGAYRSDDPVDRNLVNTQEFQQERSFIDKSLFDENYMFADRSWCSYNYADYVARNTDEYMLFRSPVLAFDVIEHRVPKPSSHPVAESQLRDLGVRIQYRLLSAGITFHFSQSFVQVKKVISDLIRPYDYPGYRSESMKDEDRGVPEPENKNSEMTIPDLEYLMGLVPTCNYKIELRNIVVQLYPRQQQDESSATNQHQLTTTVRQSLLPYLQLKISLVEGTMCGPVNPVRLVQLITHLEDKPRDVVNACYNCFHFNVKNLALMIMNTTPDNGRAKLLNIPRVQVNWNRLLAPYLWRQNEAPLETAEIKSEIITLEFSKRELIVAKRLVPLISSFSGQDLCDLAHIVANVNVNSDVIKLQSVGTKLNLSYHKYHTHLAAVGSVHGVHTDAVHTKMNIRNVVLSTSKNANNKWLEMQCQFPLEEAHSEQEKIPGTVVCLWLEPFRITTDIYLLQFLNYSDNSGRKITKDKEVETDLESVNQSEPPITQSVSNYSTISASAMAFNDFPPRRISRNNSRKISVPEETVHLSSERDERHTEAEPLTIPVANKPQPSNFDTTDFVKRLTKIVVLVEIAQAKIDVCEVMMRKAPGDTDVKYTSICLPHIKVKSGNCEAIQRGNIRGVIPVASNTELLNWVFDLNEFYVYYRRANVTEMIVAPVRTTITLALSFKPSDKVDGSKGKEDKSANTCSINVHVDMSAINIFAQRVKLLHEHCLIISKIYGSLCLDEPASKWQTAKMKPRLEVYTGSAQNYPVIKEFLELDPNFEAPKVKSAPKSSVILFCQWTIPRISFEMQNSNDIKHSKIVMILEDLLLNIDKHSDFNKITTKIENFGLNYYEKEEDEEWGKIDDLHIKMLGDSTNLPLISVVITTVNLEDLYAKIGARNPHNKQHTISEVLIEVQPIEMVLNLDQITEFMDPICEVLEILGGSVSAQPANTPSSPVPSKITTVQDLPMVHLNSKGIYVYLPLSTGKESSVCMPTAKAYLLYIYELQIESIQLTPSLENPLVRQLVRPDIYQKAAELNMLSTPGALVEDRQYELSVRRVSLSTGNWKQTQEYRIEKTLASKHDNPAFEWNNQSQSTELDHMEIFKDFDFIMIYAPAISYNRFLVCGQSVEYNCATDFVASLNTDQISLISCIIVCAQRLGCIIDQVCVKNAELPKARSYKTLGDISKYNSVDNSIYFPAGPNVFRNRKDTWIPKSSKKLVSDKLNYTNASTSFTDAKGSSDYFYGSCQSDSGIHMGTRMKGYSRSLAAEEINRSGHHPFVLSYPSSVSFVAGIFVLKIYDVLELEELARPVMKPLFLLTVSQPSFMSTQNFKAAVTRASIFNVNLSVVKAGAEGNVDSERFNESVFATLPGQLGSSGIPPPLLTIKTEYDRLNQKEVDVELRKPILLRICESTIKQLASDVLRIYTVLHETPCFNVRSQRPVPEGSQLRQMKMNCYNADRFHLSCDRITAKFYDEERTYKCSFVWLDVSTRIKFSSRPQKAVIRSNIGSFYVQSGEMMLLHPLLMRLSVDLVSEPWSEELLVNATLKLNYLHIDAGVFSILQLQKAQQGVNRIREHADREWQQFLRRRPLLATVRNVALCDLIKYTPSHESIERIKRPLKSNAEFYQDDLRAGAFQFVYLNSESVLPMPYQVQIIKKNYGIICWRYPQPRQMTSIHIYPVPMPIEYLQPDFKVDDNNDFILHPKVLVGCMRIDTVFRAEKVPKLQLLLCCQDIELNFLNQTDSTGELPKQLNKYRLRQTPNITQTFLTVHVEDLQMHSSIYSRNDFTLQTEMRARVECLDYGFLNMLDVLEPMKFSSYVRLSDYPRSLVQASFLVDKLRLNCGPHVIHTLLSSKYHWQEVLQQKDVRHAFMPKLVIVNRIQTPISFGQTNTVEKIPVNPGEMQLYHFRSCSHVQELTFFITNPKTLLVDSSDSVHIALKFEDEEKIHHLRVGEYCITLKLGKLSTTQIYILVKGQIELISMVPFNLVTEFREEEINYDESTPPEHLLLSKERSSYYQCVKRNADINMRLKLTAGLGRGRTGDIPLKTNNNLPWLVKVPTQYAQQFISIWVRILREDIKMDKAAEDFQPQKILICIWPIFEICNMLSCAVTATESTTGERSTIEAMGGSWALTTATTHATEHNVSFIFAQEDDGRRLFKLRSKFVFTNFSDVVLNALTLAMDHKETSTREDVEGYSISKKARRLVSSESTKNCLGNAMDVFYDLNAHKAPIRRNCDTAFVYFVCFSVGGSLEYSIPIPLAIPFTRRCFSLQAGHESIPLMITLIEKDNVHYLNVFRDTAPAIVISNHTNVKFIVAQTSASENSNVSCTNSEFVGRNFEWNQLVLPHSNCYYTPPQMYANFPDVEFTMCNLSLAVYKGLEFSMPSSIGYNIFFLFFR</sequence>
<feature type="region of interest" description="Disordered" evidence="2">
    <location>
        <begin position="927"/>
        <end position="947"/>
    </location>
</feature>
<feature type="compositionally biased region" description="Acidic residues" evidence="2">
    <location>
        <begin position="282"/>
        <end position="294"/>
    </location>
</feature>